<keyword evidence="2" id="KW-1185">Reference proteome</keyword>
<accession>A0A4Y2FUG3</accession>
<gene>
    <name evidence="1" type="ORF">AVEN_220816_1</name>
</gene>
<organism evidence="1 2">
    <name type="scientific">Araneus ventricosus</name>
    <name type="common">Orbweaver spider</name>
    <name type="synonym">Epeira ventricosa</name>
    <dbReference type="NCBI Taxonomy" id="182803"/>
    <lineage>
        <taxon>Eukaryota</taxon>
        <taxon>Metazoa</taxon>
        <taxon>Ecdysozoa</taxon>
        <taxon>Arthropoda</taxon>
        <taxon>Chelicerata</taxon>
        <taxon>Arachnida</taxon>
        <taxon>Araneae</taxon>
        <taxon>Araneomorphae</taxon>
        <taxon>Entelegynae</taxon>
        <taxon>Araneoidea</taxon>
        <taxon>Araneidae</taxon>
        <taxon>Araneus</taxon>
    </lineage>
</organism>
<reference evidence="1 2" key="1">
    <citation type="journal article" date="2019" name="Sci. Rep.">
        <title>Orb-weaving spider Araneus ventricosus genome elucidates the spidroin gene catalogue.</title>
        <authorList>
            <person name="Kono N."/>
            <person name="Nakamura H."/>
            <person name="Ohtoshi R."/>
            <person name="Moran D.A.P."/>
            <person name="Shinohara A."/>
            <person name="Yoshida Y."/>
            <person name="Fujiwara M."/>
            <person name="Mori M."/>
            <person name="Tomita M."/>
            <person name="Arakawa K."/>
        </authorList>
    </citation>
    <scope>NUCLEOTIDE SEQUENCE [LARGE SCALE GENOMIC DNA]</scope>
</reference>
<evidence type="ECO:0000313" key="2">
    <source>
        <dbReference type="Proteomes" id="UP000499080"/>
    </source>
</evidence>
<comment type="caution">
    <text evidence="1">The sequence shown here is derived from an EMBL/GenBank/DDBJ whole genome shotgun (WGS) entry which is preliminary data.</text>
</comment>
<protein>
    <submittedName>
        <fullName evidence="1">Uncharacterized protein</fullName>
    </submittedName>
</protein>
<dbReference type="EMBL" id="BGPR01001025">
    <property type="protein sequence ID" value="GBM43284.1"/>
    <property type="molecule type" value="Genomic_DNA"/>
</dbReference>
<dbReference type="Proteomes" id="UP000499080">
    <property type="component" value="Unassembled WGS sequence"/>
</dbReference>
<sequence length="121" mass="13654">MNAEPFLNVYMDFIVVCKPATLHRFLQRHQTLSPIHIRPSSINVRSTSTFGTQKLNYSTLCLFGGIHDTALARFCLQKRYTAAKSNTVASPDLQLNLQHMFESSTSQITFAVPLSFEPALY</sequence>
<evidence type="ECO:0000313" key="1">
    <source>
        <dbReference type="EMBL" id="GBM43284.1"/>
    </source>
</evidence>
<name>A0A4Y2FUG3_ARAVE</name>
<proteinExistence type="predicted"/>
<dbReference type="AlphaFoldDB" id="A0A4Y2FUG3"/>